<comment type="subcellular location">
    <subcellularLocation>
        <location evidence="1 7">Cytoplasm</location>
    </subcellularLocation>
</comment>
<dbReference type="GO" id="GO:0005737">
    <property type="term" value="C:cytoplasm"/>
    <property type="evidence" value="ECO:0007669"/>
    <property type="project" value="UniProtKB-SubCell"/>
</dbReference>
<dbReference type="GO" id="GO:0007059">
    <property type="term" value="P:chromosome segregation"/>
    <property type="evidence" value="ECO:0007669"/>
    <property type="project" value="UniProtKB-UniRule"/>
</dbReference>
<feature type="coiled-coil region" evidence="7">
    <location>
        <begin position="669"/>
        <end position="941"/>
    </location>
</feature>
<evidence type="ECO:0000313" key="9">
    <source>
        <dbReference type="EMBL" id="AEG60001.1"/>
    </source>
</evidence>
<keyword evidence="2 7" id="KW-0963">Cytoplasm</keyword>
<dbReference type="GO" id="GO:0030261">
    <property type="term" value="P:chromosome condensation"/>
    <property type="evidence" value="ECO:0007669"/>
    <property type="project" value="InterPro"/>
</dbReference>
<feature type="domain" description="SMC hinge" evidence="8">
    <location>
        <begin position="516"/>
        <end position="634"/>
    </location>
</feature>
<dbReference type="SUPFAM" id="SSF75553">
    <property type="entry name" value="Smc hinge domain"/>
    <property type="match status" value="1"/>
</dbReference>
<evidence type="ECO:0000256" key="6">
    <source>
        <dbReference type="ARBA" id="ARBA00023125"/>
    </source>
</evidence>
<dbReference type="GO" id="GO:0016887">
    <property type="term" value="F:ATP hydrolysis activity"/>
    <property type="evidence" value="ECO:0007669"/>
    <property type="project" value="InterPro"/>
</dbReference>
<reference evidence="9 10" key="2">
    <citation type="journal article" date="2012" name="Stand. Genomic Sci.">
        <title>Complete genome sequence of the sulfate-reducing firmicute Desulfotomaculum ruminis type strain (DL(T)).</title>
        <authorList>
            <person name="Spring S."/>
            <person name="Visser M."/>
            <person name="Lu M."/>
            <person name="Copeland A."/>
            <person name="Lapidus A."/>
            <person name="Lucas S."/>
            <person name="Cheng J.F."/>
            <person name="Han C."/>
            <person name="Tapia R."/>
            <person name="Goodwin L.A."/>
            <person name="Pitluck S."/>
            <person name="Ivanova N."/>
            <person name="Land M."/>
            <person name="Hauser L."/>
            <person name="Larimer F."/>
            <person name="Rohde M."/>
            <person name="Goker M."/>
            <person name="Detter J.C."/>
            <person name="Kyrpides N.C."/>
            <person name="Woyke T."/>
            <person name="Schaap P.J."/>
            <person name="Plugge C.M."/>
            <person name="Muyzer G."/>
            <person name="Kuever J."/>
            <person name="Pereira I.A."/>
            <person name="Parshina S.N."/>
            <person name="Bernier-Latmani R."/>
            <person name="Stams A.J."/>
            <person name="Klenk H.P."/>
        </authorList>
    </citation>
    <scope>NUCLEOTIDE SEQUENCE [LARGE SCALE GENOMIC DNA]</scope>
    <source>
        <strain evidence="10">ATCC 23193 / DSM 2154 / NCIB 8452 / DL</strain>
    </source>
</reference>
<dbReference type="Proteomes" id="UP000009234">
    <property type="component" value="Chromosome"/>
</dbReference>
<gene>
    <name evidence="7" type="primary">smc</name>
    <name evidence="9" type="ordered locus">Desru_1737</name>
</gene>
<comment type="function">
    <text evidence="7">Required for chromosome condensation and partitioning.</text>
</comment>
<dbReference type="FunFam" id="3.40.50.300:FF:000901">
    <property type="entry name" value="Chromosome partition protein Smc"/>
    <property type="match status" value="1"/>
</dbReference>
<dbReference type="EMBL" id="CP002780">
    <property type="protein sequence ID" value="AEG60001.1"/>
    <property type="molecule type" value="Genomic_DNA"/>
</dbReference>
<proteinExistence type="inferred from homology"/>
<dbReference type="NCBIfam" id="TIGR02168">
    <property type="entry name" value="SMC_prok_B"/>
    <property type="match status" value="1"/>
</dbReference>
<dbReference type="InterPro" id="IPR024704">
    <property type="entry name" value="SMC"/>
</dbReference>
<evidence type="ECO:0000256" key="4">
    <source>
        <dbReference type="ARBA" id="ARBA00022840"/>
    </source>
</evidence>
<dbReference type="GO" id="GO:0007062">
    <property type="term" value="P:sister chromatid cohesion"/>
    <property type="evidence" value="ECO:0007669"/>
    <property type="project" value="InterPro"/>
</dbReference>
<dbReference type="InterPro" id="IPR036277">
    <property type="entry name" value="SMC_hinge_sf"/>
</dbReference>
<dbReference type="AlphaFoldDB" id="F6DT07"/>
<sequence>MCLKRLEIQGFKSFRERIKLELSPGLTVVVGPNGSGKSNITDAISWCLGEQRVSNLRGSRMEDVIFAGSDQRKPVGMAEVTLTLDNSARLFQLPYEEIAVSRRFYRSGESEYSINKVPCRLKDIHALFMDTGLGRGAYSLIGQGKVDEILSSRPEERRSIIEEAAGIVKYRHRKEEAVRKMQGATQDLNRVLDIISELETRLEPLSLQAEKTRQFNDLQKELRNWELSLFKRDWDDLHSRLKEIKGQLELAKKELNQEKPLYQEKYEETKGRLTALEEAVSAAREQVFELDRSIERQQNRLTLIQDQAGVQGEEARRLQQELQEAREGAKRILAEQAGEQEKLNQIQKEMDHSPDKEWEKQLTEMEQGLSRKQEQQEQLNGEMIDQLNVVANHRGNKNQAADRREQLNQRLKHLERIAGEAEAKKKGLQENVAESTGKISHLLERKKQISLDQEHTEKELKQSALELDSLQKQRSTAKEELIARQSRLKVLEEHFKSRSGFMRPVRELLRAPDAPAGICGTVVDLIKVPAGFETALEAALGGALQNLVTETSNQAKEAIAFLKKRQLGRVTFLPLDSLRPAPPGEWEKRALDLPGIVGLAAKLVEVEPRYRSVVELLLGRLVVADTLENAIKAARRTEQRLRLVTLTGELFHPGGSLSGGGAVKNAGGLLHTRREREQLTQEVQELNLRVEELTAALAEKQRSQQHLTDRLQELQRVEGALELEIQACRLNLQQSREELDRADQHEQENQWEAAGVQEELARWAQRELKAAEDLAAAEAQLAALQDQLTETQEELASLRKRKSELEQTVQQMRIHRAERRQELLGLQKILERLQKELNEKNLFIATAEENLGNLSRKTAELGAQEEQIRQELYRMDQERTRAVQGLAGKQKQREALAQEVRQLEEKLEQLQEQWLQNNQRVHHLELQQERLQAELEFLSSRFLEKGIEDPADLVVEPVANKKQARWEIQRLKEQLEAIGPINPGAEEEYREVTERHAFLLGQKNDLEESHRSLEQLIGELNRLMASQFVQAFTIINKNFDRVFQQLFGGGGASMTLTEEDSLTCGIEIMARPPGKKNQNLSLLSGGERALTAIALLFAILEYKPSPFCVLDEIEASLDEANVRRFADYLANTSGEVQFIVISHRKGTMEKADTLFGVTMDGTGVTQLLSLSLDEYKQSGKRLA</sequence>
<dbReference type="SUPFAM" id="SSF52540">
    <property type="entry name" value="P-loop containing nucleoside triphosphate hydrolases"/>
    <property type="match status" value="2"/>
</dbReference>
<dbReference type="GO" id="GO:0003677">
    <property type="term" value="F:DNA binding"/>
    <property type="evidence" value="ECO:0007669"/>
    <property type="project" value="UniProtKB-UniRule"/>
</dbReference>
<dbReference type="CDD" id="cd03278">
    <property type="entry name" value="ABC_SMC_barmotin"/>
    <property type="match status" value="1"/>
</dbReference>
<dbReference type="InterPro" id="IPR003395">
    <property type="entry name" value="RecF/RecN/SMC_N"/>
</dbReference>
<dbReference type="Gene3D" id="3.40.50.300">
    <property type="entry name" value="P-loop containing nucleotide triphosphate hydrolases"/>
    <property type="match status" value="2"/>
</dbReference>
<keyword evidence="10" id="KW-1185">Reference proteome</keyword>
<dbReference type="FunFam" id="3.40.50.300:FF:000984">
    <property type="entry name" value="Chromosome partition protein Smc"/>
    <property type="match status" value="1"/>
</dbReference>
<dbReference type="Gene3D" id="3.30.70.1620">
    <property type="match status" value="1"/>
</dbReference>
<dbReference type="HAMAP" id="MF_01894">
    <property type="entry name" value="Smc_prok"/>
    <property type="match status" value="1"/>
</dbReference>
<evidence type="ECO:0000256" key="2">
    <source>
        <dbReference type="ARBA" id="ARBA00022490"/>
    </source>
</evidence>
<dbReference type="PANTHER" id="PTHR43977">
    <property type="entry name" value="STRUCTURAL MAINTENANCE OF CHROMOSOMES PROTEIN 3"/>
    <property type="match status" value="1"/>
</dbReference>
<reference evidence="10" key="1">
    <citation type="submission" date="2011-05" db="EMBL/GenBank/DDBJ databases">
        <title>Complete sequence of Desulfotomaculum ruminis DSM 2154.</title>
        <authorList>
            <person name="Lucas S."/>
            <person name="Copeland A."/>
            <person name="Lapidus A."/>
            <person name="Cheng J.-F."/>
            <person name="Goodwin L."/>
            <person name="Pitluck S."/>
            <person name="Lu M."/>
            <person name="Detter J.C."/>
            <person name="Han C."/>
            <person name="Tapia R."/>
            <person name="Land M."/>
            <person name="Hauser L."/>
            <person name="Kyrpides N."/>
            <person name="Ivanova N."/>
            <person name="Mikhailova N."/>
            <person name="Pagani I."/>
            <person name="Stams A.J.M."/>
            <person name="Plugge C.M."/>
            <person name="Muyzer G."/>
            <person name="Kuever J."/>
            <person name="Parshina S.N."/>
            <person name="Ivanova A.E."/>
            <person name="Nazina T.N."/>
            <person name="Brambilla E."/>
            <person name="Spring S."/>
            <person name="Klenk H.-P."/>
            <person name="Woyke T."/>
        </authorList>
    </citation>
    <scope>NUCLEOTIDE SEQUENCE [LARGE SCALE GENOMIC DNA]</scope>
    <source>
        <strain evidence="10">ATCC 23193 / DSM 2154 / NCIB 8452 / DL</strain>
    </source>
</reference>
<evidence type="ECO:0000256" key="3">
    <source>
        <dbReference type="ARBA" id="ARBA00022741"/>
    </source>
</evidence>
<dbReference type="Gene3D" id="1.20.1060.20">
    <property type="match status" value="1"/>
</dbReference>
<dbReference type="GO" id="GO:0005524">
    <property type="term" value="F:ATP binding"/>
    <property type="evidence" value="ECO:0007669"/>
    <property type="project" value="UniProtKB-UniRule"/>
</dbReference>
<keyword evidence="3 7" id="KW-0547">Nucleotide-binding</keyword>
<feature type="binding site" evidence="7">
    <location>
        <begin position="32"/>
        <end position="39"/>
    </location>
    <ligand>
        <name>ATP</name>
        <dbReference type="ChEBI" id="CHEBI:30616"/>
    </ligand>
</feature>
<accession>F6DT07</accession>
<dbReference type="GO" id="GO:0005694">
    <property type="term" value="C:chromosome"/>
    <property type="evidence" value="ECO:0007669"/>
    <property type="project" value="InterPro"/>
</dbReference>
<evidence type="ECO:0000256" key="7">
    <source>
        <dbReference type="HAMAP-Rule" id="MF_01894"/>
    </source>
</evidence>
<dbReference type="SMART" id="SM00968">
    <property type="entry name" value="SMC_hinge"/>
    <property type="match status" value="1"/>
</dbReference>
<dbReference type="Pfam" id="PF06470">
    <property type="entry name" value="SMC_hinge"/>
    <property type="match status" value="1"/>
</dbReference>
<comment type="similarity">
    <text evidence="7">Belongs to the SMC family.</text>
</comment>
<evidence type="ECO:0000256" key="1">
    <source>
        <dbReference type="ARBA" id="ARBA00004496"/>
    </source>
</evidence>
<keyword evidence="4 7" id="KW-0067">ATP-binding</keyword>
<dbReference type="Gene3D" id="6.10.140.1720">
    <property type="match status" value="1"/>
</dbReference>
<dbReference type="KEGG" id="dru:Desru_1737"/>
<protein>
    <recommendedName>
        <fullName evidence="7">Chromosome partition protein Smc</fullName>
    </recommendedName>
</protein>
<dbReference type="eggNOG" id="COG1196">
    <property type="taxonomic scope" value="Bacteria"/>
</dbReference>
<name>F6DT07_DESRL</name>
<comment type="domain">
    <text evidence="7">Contains large globular domains required for ATP hydrolysis at each terminus and a third globular domain forming a flexible hinge near the middle of the molecule. These domains are separated by coiled-coil structures.</text>
</comment>
<dbReference type="InterPro" id="IPR027417">
    <property type="entry name" value="P-loop_NTPase"/>
</dbReference>
<dbReference type="PIRSF" id="PIRSF005719">
    <property type="entry name" value="SMC"/>
    <property type="match status" value="1"/>
</dbReference>
<organism evidence="9 10">
    <name type="scientific">Desulforamulus ruminis (strain ATCC 23193 / DSM 2154 / NCIMB 8452 / DL)</name>
    <name type="common">Desulfotomaculum ruminis</name>
    <dbReference type="NCBI Taxonomy" id="696281"/>
    <lineage>
        <taxon>Bacteria</taxon>
        <taxon>Bacillati</taxon>
        <taxon>Bacillota</taxon>
        <taxon>Clostridia</taxon>
        <taxon>Eubacteriales</taxon>
        <taxon>Peptococcaceae</taxon>
        <taxon>Desulforamulus</taxon>
    </lineage>
</organism>
<keyword evidence="6 7" id="KW-0238">DNA-binding</keyword>
<dbReference type="GO" id="GO:0006260">
    <property type="term" value="P:DNA replication"/>
    <property type="evidence" value="ECO:0007669"/>
    <property type="project" value="UniProtKB-UniRule"/>
</dbReference>
<dbReference type="Pfam" id="PF02463">
    <property type="entry name" value="SMC_N"/>
    <property type="match status" value="1"/>
</dbReference>
<keyword evidence="5 7" id="KW-0175">Coiled coil</keyword>
<dbReference type="STRING" id="696281.Desru_1737"/>
<dbReference type="HOGENOM" id="CLU_001042_2_2_9"/>
<dbReference type="OrthoDB" id="9808768at2"/>
<dbReference type="InterPro" id="IPR010935">
    <property type="entry name" value="SMC_hinge"/>
</dbReference>
<dbReference type="InterPro" id="IPR011890">
    <property type="entry name" value="SMC_prok"/>
</dbReference>
<evidence type="ECO:0000313" key="10">
    <source>
        <dbReference type="Proteomes" id="UP000009234"/>
    </source>
</evidence>
<evidence type="ECO:0000256" key="5">
    <source>
        <dbReference type="ARBA" id="ARBA00023054"/>
    </source>
</evidence>
<feature type="coiled-coil region" evidence="7">
    <location>
        <begin position="181"/>
        <end position="480"/>
    </location>
</feature>
<evidence type="ECO:0000259" key="8">
    <source>
        <dbReference type="SMART" id="SM00968"/>
    </source>
</evidence>
<comment type="subunit">
    <text evidence="7">Homodimer.</text>
</comment>